<dbReference type="STRING" id="77586.A0A0D9VLC3"/>
<feature type="region of interest" description="Disordered" evidence="1">
    <location>
        <begin position="262"/>
        <end position="307"/>
    </location>
</feature>
<evidence type="ECO:0000256" key="1">
    <source>
        <dbReference type="SAM" id="MobiDB-lite"/>
    </source>
</evidence>
<feature type="compositionally biased region" description="Polar residues" evidence="1">
    <location>
        <begin position="282"/>
        <end position="296"/>
    </location>
</feature>
<dbReference type="Pfam" id="PF07816">
    <property type="entry name" value="DUF1645"/>
    <property type="match status" value="1"/>
</dbReference>
<dbReference type="PANTHER" id="PTHR33095:SF91">
    <property type="entry name" value="OS02G0761300 PROTEIN"/>
    <property type="match status" value="1"/>
</dbReference>
<dbReference type="Gramene" id="LPERR02G27360.1">
    <property type="protein sequence ID" value="LPERR02G27360.1"/>
    <property type="gene ID" value="LPERR02G27360"/>
</dbReference>
<dbReference type="PANTHER" id="PTHR33095">
    <property type="entry name" value="OS07G0619500 PROTEIN"/>
    <property type="match status" value="1"/>
</dbReference>
<feature type="compositionally biased region" description="Polar residues" evidence="1">
    <location>
        <begin position="139"/>
        <end position="148"/>
    </location>
</feature>
<dbReference type="EnsemblPlants" id="LPERR02G27360.1">
    <property type="protein sequence ID" value="LPERR02G27360.1"/>
    <property type="gene ID" value="LPERR02G27360"/>
</dbReference>
<reference evidence="2 3" key="1">
    <citation type="submission" date="2012-08" db="EMBL/GenBank/DDBJ databases">
        <title>Oryza genome evolution.</title>
        <authorList>
            <person name="Wing R.A."/>
        </authorList>
    </citation>
    <scope>NUCLEOTIDE SEQUENCE</scope>
</reference>
<dbReference type="Proteomes" id="UP000032180">
    <property type="component" value="Chromosome 2"/>
</dbReference>
<feature type="region of interest" description="Disordered" evidence="1">
    <location>
        <begin position="125"/>
        <end position="174"/>
    </location>
</feature>
<feature type="region of interest" description="Disordered" evidence="1">
    <location>
        <begin position="64"/>
        <end position="93"/>
    </location>
</feature>
<reference evidence="3" key="2">
    <citation type="submission" date="2013-12" db="EMBL/GenBank/DDBJ databases">
        <authorList>
            <person name="Yu Y."/>
            <person name="Lee S."/>
            <person name="de Baynast K."/>
            <person name="Wissotski M."/>
            <person name="Liu L."/>
            <person name="Talag J."/>
            <person name="Goicoechea J."/>
            <person name="Angelova A."/>
            <person name="Jetty R."/>
            <person name="Kudrna D."/>
            <person name="Golser W."/>
            <person name="Rivera L."/>
            <person name="Zhang J."/>
            <person name="Wing R."/>
        </authorList>
    </citation>
    <scope>NUCLEOTIDE SEQUENCE</scope>
</reference>
<keyword evidence="3" id="KW-1185">Reference proteome</keyword>
<reference evidence="2" key="3">
    <citation type="submission" date="2015-04" db="UniProtKB">
        <authorList>
            <consortium name="EnsemblPlants"/>
        </authorList>
    </citation>
    <scope>IDENTIFICATION</scope>
</reference>
<dbReference type="HOGENOM" id="CLU_059646_0_0_1"/>
<feature type="compositionally biased region" description="Low complexity" evidence="1">
    <location>
        <begin position="159"/>
        <end position="172"/>
    </location>
</feature>
<accession>A0A0D9VLC3</accession>
<dbReference type="eggNOG" id="ENOG502QUH5">
    <property type="taxonomic scope" value="Eukaryota"/>
</dbReference>
<feature type="region of interest" description="Disordered" evidence="1">
    <location>
        <begin position="203"/>
        <end position="243"/>
    </location>
</feature>
<feature type="region of interest" description="Disordered" evidence="1">
    <location>
        <begin position="356"/>
        <end position="391"/>
    </location>
</feature>
<evidence type="ECO:0000313" key="2">
    <source>
        <dbReference type="EnsemblPlants" id="LPERR02G27360.1"/>
    </source>
</evidence>
<protein>
    <submittedName>
        <fullName evidence="2">Uncharacterized protein</fullName>
    </submittedName>
</protein>
<feature type="compositionally biased region" description="Polar residues" evidence="1">
    <location>
        <begin position="224"/>
        <end position="233"/>
    </location>
</feature>
<feature type="compositionally biased region" description="Polar residues" evidence="1">
    <location>
        <begin position="35"/>
        <end position="45"/>
    </location>
</feature>
<proteinExistence type="predicted"/>
<feature type="region of interest" description="Disordered" evidence="1">
    <location>
        <begin position="1"/>
        <end position="45"/>
    </location>
</feature>
<dbReference type="AlphaFoldDB" id="A0A0D9VLC3"/>
<name>A0A0D9VLC3_9ORYZ</name>
<evidence type="ECO:0000313" key="3">
    <source>
        <dbReference type="Proteomes" id="UP000032180"/>
    </source>
</evidence>
<organism evidence="2 3">
    <name type="scientific">Leersia perrieri</name>
    <dbReference type="NCBI Taxonomy" id="77586"/>
    <lineage>
        <taxon>Eukaryota</taxon>
        <taxon>Viridiplantae</taxon>
        <taxon>Streptophyta</taxon>
        <taxon>Embryophyta</taxon>
        <taxon>Tracheophyta</taxon>
        <taxon>Spermatophyta</taxon>
        <taxon>Magnoliopsida</taxon>
        <taxon>Liliopsida</taxon>
        <taxon>Poales</taxon>
        <taxon>Poaceae</taxon>
        <taxon>BOP clade</taxon>
        <taxon>Oryzoideae</taxon>
        <taxon>Oryzeae</taxon>
        <taxon>Oryzinae</taxon>
        <taxon>Leersia</taxon>
    </lineage>
</organism>
<sequence length="433" mass="44977">MELTTLPASPPPPPPQDDFRFDGPAFTALPDASASADTGTNPFASASTAVVDGGAMDSNPFLATAAMTAPPSPNPFELHHHNSTSSPGAGADDPFDLFHHFTSAPASPARAAAIYAQFDGSAGGEGNGAIDDDDFQPRASYSTATSTVPFDWEEKPGKPKNAPATATAANAEAEADEAEFDFGVLLDKSVQVPELTAADELFDEGKIRPLKPPPGLLDGGGGSVASSPRSPMSKSPIWSPRRRGLIGSGADFDPFAAALAKSTKNPSPLGAGAKSATADDGTATSPKNPDSVTSPRSIPPATMINGGMKKKWRLSDMLLFRRSAAAKSRAGGGDISKEPIFKYSPVQHLGTTPAVKKATTENGDDVTARKHKKHSKKATAPAPAEVDGMASPHRQSVMGCVRLNPGLHRLAKGFNGSSLHFGHRRNARSVMNR</sequence>
<dbReference type="InterPro" id="IPR012442">
    <property type="entry name" value="DUF1645_plant"/>
</dbReference>